<dbReference type="EMBL" id="JBHSJD010000014">
    <property type="protein sequence ID" value="MFC5024147.1"/>
    <property type="molecule type" value="Genomic_DNA"/>
</dbReference>
<evidence type="ECO:0000313" key="1">
    <source>
        <dbReference type="EMBL" id="MFC5024147.1"/>
    </source>
</evidence>
<sequence>MTPSGSKANPPAGAFEGALTAALARWMPGRVLEPLAVDAGRAWSLLPDGGALFSDVLAREVVEPGV</sequence>
<dbReference type="Proteomes" id="UP001595829">
    <property type="component" value="Unassembled WGS sequence"/>
</dbReference>
<accession>A0ABV9XGP1</accession>
<keyword evidence="2" id="KW-1185">Reference proteome</keyword>
<gene>
    <name evidence="1" type="ORF">ACFPM3_18645</name>
</gene>
<organism evidence="1 2">
    <name type="scientific">Streptomyces coeruleoprunus</name>
    <dbReference type="NCBI Taxonomy" id="285563"/>
    <lineage>
        <taxon>Bacteria</taxon>
        <taxon>Bacillati</taxon>
        <taxon>Actinomycetota</taxon>
        <taxon>Actinomycetes</taxon>
        <taxon>Kitasatosporales</taxon>
        <taxon>Streptomycetaceae</taxon>
        <taxon>Streptomyces</taxon>
    </lineage>
</organism>
<dbReference type="RefSeq" id="WP_380841076.1">
    <property type="nucleotide sequence ID" value="NZ_BAABIT010000001.1"/>
</dbReference>
<proteinExistence type="predicted"/>
<evidence type="ECO:0000313" key="2">
    <source>
        <dbReference type="Proteomes" id="UP001595829"/>
    </source>
</evidence>
<reference evidence="2" key="1">
    <citation type="journal article" date="2019" name="Int. J. Syst. Evol. Microbiol.">
        <title>The Global Catalogue of Microorganisms (GCM) 10K type strain sequencing project: providing services to taxonomists for standard genome sequencing and annotation.</title>
        <authorList>
            <consortium name="The Broad Institute Genomics Platform"/>
            <consortium name="The Broad Institute Genome Sequencing Center for Infectious Disease"/>
            <person name="Wu L."/>
            <person name="Ma J."/>
        </authorList>
    </citation>
    <scope>NUCLEOTIDE SEQUENCE [LARGE SCALE GENOMIC DNA]</scope>
    <source>
        <strain evidence="2">CGMCC 4.1648</strain>
    </source>
</reference>
<name>A0ABV9XGP1_9ACTN</name>
<comment type="caution">
    <text evidence="1">The sequence shown here is derived from an EMBL/GenBank/DDBJ whole genome shotgun (WGS) entry which is preliminary data.</text>
</comment>
<protein>
    <submittedName>
        <fullName evidence="1">Uncharacterized protein</fullName>
    </submittedName>
</protein>